<reference evidence="8 9" key="1">
    <citation type="submission" date="2020-01" db="EMBL/GenBank/DDBJ databases">
        <authorList>
            <person name="Lee S.D."/>
        </authorList>
    </citation>
    <scope>NUCLEOTIDE SEQUENCE [LARGE SCALE GENOMIC DNA]</scope>
    <source>
        <strain evidence="8 9">SAP-1</strain>
    </source>
</reference>
<dbReference type="CDD" id="cd08278">
    <property type="entry name" value="benzyl_alcohol_DH"/>
    <property type="match status" value="1"/>
</dbReference>
<dbReference type="InterPro" id="IPR036291">
    <property type="entry name" value="NAD(P)-bd_dom_sf"/>
</dbReference>
<feature type="domain" description="Enoyl reductase (ER)" evidence="7">
    <location>
        <begin position="16"/>
        <end position="347"/>
    </location>
</feature>
<dbReference type="PANTHER" id="PTHR43350:SF2">
    <property type="entry name" value="GROES-LIKE ZINC-BINDING ALCOHOL DEHYDROGENASE FAMILY PROTEIN"/>
    <property type="match status" value="1"/>
</dbReference>
<comment type="similarity">
    <text evidence="2 6">Belongs to the zinc-containing alcohol dehydrogenase family.</text>
</comment>
<evidence type="ECO:0000256" key="2">
    <source>
        <dbReference type="ARBA" id="ARBA00008072"/>
    </source>
</evidence>
<protein>
    <submittedName>
        <fullName evidence="8">NAD(P)-dependent alcohol dehydrogenase</fullName>
    </submittedName>
</protein>
<organism evidence="8 9">
    <name type="scientific">Rouxiella aceris</name>
    <dbReference type="NCBI Taxonomy" id="2703884"/>
    <lineage>
        <taxon>Bacteria</taxon>
        <taxon>Pseudomonadati</taxon>
        <taxon>Pseudomonadota</taxon>
        <taxon>Gammaproteobacteria</taxon>
        <taxon>Enterobacterales</taxon>
        <taxon>Yersiniaceae</taxon>
        <taxon>Rouxiella</taxon>
    </lineage>
</organism>
<dbReference type="GO" id="GO:0008270">
    <property type="term" value="F:zinc ion binding"/>
    <property type="evidence" value="ECO:0007669"/>
    <property type="project" value="InterPro"/>
</dbReference>
<dbReference type="SUPFAM" id="SSF50129">
    <property type="entry name" value="GroES-like"/>
    <property type="match status" value="2"/>
</dbReference>
<dbReference type="Pfam" id="PF00107">
    <property type="entry name" value="ADH_zinc_N"/>
    <property type="match status" value="1"/>
</dbReference>
<evidence type="ECO:0000256" key="1">
    <source>
        <dbReference type="ARBA" id="ARBA00001947"/>
    </source>
</evidence>
<keyword evidence="3 6" id="KW-0479">Metal-binding</keyword>
<dbReference type="PANTHER" id="PTHR43350">
    <property type="entry name" value="NAD-DEPENDENT ALCOHOL DEHYDROGENASE"/>
    <property type="match status" value="1"/>
</dbReference>
<evidence type="ECO:0000259" key="7">
    <source>
        <dbReference type="SMART" id="SM00829"/>
    </source>
</evidence>
<dbReference type="Gene3D" id="3.40.50.720">
    <property type="entry name" value="NAD(P)-binding Rossmann-like Domain"/>
    <property type="match status" value="1"/>
</dbReference>
<dbReference type="InterPro" id="IPR011032">
    <property type="entry name" value="GroES-like_sf"/>
</dbReference>
<dbReference type="SMART" id="SM00829">
    <property type="entry name" value="PKS_ER"/>
    <property type="match status" value="1"/>
</dbReference>
<keyword evidence="4 6" id="KW-0862">Zinc</keyword>
<evidence type="ECO:0000256" key="3">
    <source>
        <dbReference type="ARBA" id="ARBA00022723"/>
    </source>
</evidence>
<dbReference type="InterPro" id="IPR020843">
    <property type="entry name" value="ER"/>
</dbReference>
<comment type="cofactor">
    <cofactor evidence="1 6">
        <name>Zn(2+)</name>
        <dbReference type="ChEBI" id="CHEBI:29105"/>
    </cofactor>
</comment>
<evidence type="ECO:0000256" key="4">
    <source>
        <dbReference type="ARBA" id="ARBA00022833"/>
    </source>
</evidence>
<keyword evidence="5" id="KW-0560">Oxidoreductase</keyword>
<evidence type="ECO:0000256" key="5">
    <source>
        <dbReference type="ARBA" id="ARBA00023002"/>
    </source>
</evidence>
<dbReference type="GO" id="GO:0016616">
    <property type="term" value="F:oxidoreductase activity, acting on the CH-OH group of donors, NAD or NADP as acceptor"/>
    <property type="evidence" value="ECO:0007669"/>
    <property type="project" value="UniProtKB-ARBA"/>
</dbReference>
<dbReference type="EMBL" id="JAADJU010000002">
    <property type="protein sequence ID" value="NMP26413.1"/>
    <property type="molecule type" value="Genomic_DNA"/>
</dbReference>
<evidence type="ECO:0000313" key="9">
    <source>
        <dbReference type="Proteomes" id="UP000585363"/>
    </source>
</evidence>
<dbReference type="Proteomes" id="UP000585363">
    <property type="component" value="Unassembled WGS sequence"/>
</dbReference>
<dbReference type="Gene3D" id="3.90.180.10">
    <property type="entry name" value="Medium-chain alcohol dehydrogenases, catalytic domain"/>
    <property type="match status" value="1"/>
</dbReference>
<dbReference type="InterPro" id="IPR013149">
    <property type="entry name" value="ADH-like_C"/>
</dbReference>
<evidence type="ECO:0000256" key="6">
    <source>
        <dbReference type="RuleBase" id="RU361277"/>
    </source>
</evidence>
<accession>A0A848MGZ4</accession>
<reference evidence="8 9" key="2">
    <citation type="submission" date="2020-06" db="EMBL/GenBank/DDBJ databases">
        <title>Polyphasic characterization of a Rahnella strain isolated from tree sap.</title>
        <authorList>
            <person name="Kim I.S."/>
        </authorList>
    </citation>
    <scope>NUCLEOTIDE SEQUENCE [LARGE SCALE GENOMIC DNA]</scope>
    <source>
        <strain evidence="8 9">SAP-1</strain>
    </source>
</reference>
<dbReference type="InterPro" id="IPR002328">
    <property type="entry name" value="ADH_Zn_CS"/>
</dbReference>
<comment type="caution">
    <text evidence="8">The sequence shown here is derived from an EMBL/GenBank/DDBJ whole genome shotgun (WGS) entry which is preliminary data.</text>
</comment>
<dbReference type="AlphaFoldDB" id="A0A848MGZ4"/>
<keyword evidence="9" id="KW-1185">Reference proteome</keyword>
<evidence type="ECO:0000313" key="8">
    <source>
        <dbReference type="EMBL" id="NMP26413.1"/>
    </source>
</evidence>
<dbReference type="SUPFAM" id="SSF51735">
    <property type="entry name" value="NAD(P)-binding Rossmann-fold domains"/>
    <property type="match status" value="1"/>
</dbReference>
<dbReference type="InterPro" id="IPR013154">
    <property type="entry name" value="ADH-like_N"/>
</dbReference>
<sequence>MTIRTQPRKITAAVVSNPHQLHFREMLIKAPRKNEVGVRILACGICHTDLGFMAEGTILGHEGAGIVEQVGSEVTAVKPGDHVVLSYQSCGICPACQQQQPFNCEHFSKLNFGFQRLDGSSAYPEGVQGHFFGQSAFANYCLVTEQNLVKVADDLPLSLLAPLGCGIQTGAGTVFNTLKVQAGDSLMVMGTGTVGLAAIMAAKVAGAKTIIAVDRDPARLALAIKLGATETINSDQESDLTTLCPHLNHVIDTTGIGHLDELGQDVLKEGGTLVRLTGSAGETFTRGRKAISVIQGDSVAQTFIPKLIELWQQGRFPLEKLITYYHFDDINRALQDSRNGKVIKAVLVWD</sequence>
<dbReference type="Pfam" id="PF08240">
    <property type="entry name" value="ADH_N"/>
    <property type="match status" value="1"/>
</dbReference>
<dbReference type="RefSeq" id="WP_169402089.1">
    <property type="nucleotide sequence ID" value="NZ_JAADJU010000002.1"/>
</dbReference>
<proteinExistence type="inferred from homology"/>
<gene>
    <name evidence="8" type="ORF">GW590_05975</name>
</gene>
<dbReference type="PROSITE" id="PS00059">
    <property type="entry name" value="ADH_ZINC"/>
    <property type="match status" value="1"/>
</dbReference>
<name>A0A848MGZ4_9GAMM</name>